<evidence type="ECO:0000256" key="4">
    <source>
        <dbReference type="ARBA" id="ARBA00012591"/>
    </source>
</evidence>
<evidence type="ECO:0000256" key="9">
    <source>
        <dbReference type="ARBA" id="ARBA00025174"/>
    </source>
</evidence>
<gene>
    <name evidence="10" type="ORF">BB934_43025</name>
</gene>
<dbReference type="PANTHER" id="PTHR42655">
    <property type="entry name" value="GLYCOGEN PHOSPHORYLASE"/>
    <property type="match status" value="1"/>
</dbReference>
<keyword evidence="10" id="KW-0614">Plasmid</keyword>
<comment type="cofactor">
    <cofactor evidence="2">
        <name>pyridoxal 5'-phosphate</name>
        <dbReference type="ChEBI" id="CHEBI:597326"/>
    </cofactor>
</comment>
<evidence type="ECO:0000256" key="2">
    <source>
        <dbReference type="ARBA" id="ARBA00001933"/>
    </source>
</evidence>
<keyword evidence="8" id="KW-0119">Carbohydrate metabolism</keyword>
<dbReference type="Gene3D" id="3.40.50.2000">
    <property type="entry name" value="Glycogen Phosphorylase B"/>
    <property type="match status" value="3"/>
</dbReference>
<dbReference type="GO" id="GO:0005975">
    <property type="term" value="P:carbohydrate metabolic process"/>
    <property type="evidence" value="ECO:0007669"/>
    <property type="project" value="InterPro"/>
</dbReference>
<dbReference type="InterPro" id="IPR035090">
    <property type="entry name" value="Pyridoxal_P_attach_site"/>
</dbReference>
<name>A0A1B2EZD8_9HYPH</name>
<dbReference type="RefSeq" id="WP_099516130.1">
    <property type="nucleotide sequence ID" value="NZ_CP016620.1"/>
</dbReference>
<dbReference type="Pfam" id="PF00343">
    <property type="entry name" value="Phosphorylase"/>
    <property type="match status" value="1"/>
</dbReference>
<dbReference type="NCBIfam" id="TIGR02094">
    <property type="entry name" value="more_P_ylases"/>
    <property type="match status" value="1"/>
</dbReference>
<organism evidence="10">
    <name type="scientific">Microvirga ossetica</name>
    <dbReference type="NCBI Taxonomy" id="1882682"/>
    <lineage>
        <taxon>Bacteria</taxon>
        <taxon>Pseudomonadati</taxon>
        <taxon>Pseudomonadota</taxon>
        <taxon>Alphaproteobacteria</taxon>
        <taxon>Hyphomicrobiales</taxon>
        <taxon>Methylobacteriaceae</taxon>
        <taxon>Microvirga</taxon>
    </lineage>
</organism>
<evidence type="ECO:0000256" key="6">
    <source>
        <dbReference type="ARBA" id="ARBA00022679"/>
    </source>
</evidence>
<comment type="function">
    <text evidence="9">Phosphorylase is an important allosteric enzyme in carbohydrate metabolism. Enzymes from different sources differ in their regulatory mechanisms and in their natural substrates. However, all known phosphorylases share catalytic and structural properties.</text>
</comment>
<dbReference type="EMBL" id="CP016620">
    <property type="protein sequence ID" value="ANY85350.1"/>
    <property type="molecule type" value="Genomic_DNA"/>
</dbReference>
<evidence type="ECO:0000256" key="5">
    <source>
        <dbReference type="ARBA" id="ARBA00022676"/>
    </source>
</evidence>
<dbReference type="PANTHER" id="PTHR42655:SF1">
    <property type="entry name" value="GLYCOGEN PHOSPHORYLASE"/>
    <property type="match status" value="1"/>
</dbReference>
<dbReference type="GO" id="GO:0008184">
    <property type="term" value="F:glycogen phosphorylase activity"/>
    <property type="evidence" value="ECO:0007669"/>
    <property type="project" value="InterPro"/>
</dbReference>
<keyword evidence="7" id="KW-0663">Pyridoxal phosphate</keyword>
<dbReference type="OrthoDB" id="7229284at2"/>
<evidence type="ECO:0000256" key="3">
    <source>
        <dbReference type="ARBA" id="ARBA00006047"/>
    </source>
</evidence>
<dbReference type="AlphaFoldDB" id="A0A1B2EZD8"/>
<evidence type="ECO:0000256" key="1">
    <source>
        <dbReference type="ARBA" id="ARBA00001275"/>
    </source>
</evidence>
<dbReference type="KEGG" id="moc:BB934_43025"/>
<dbReference type="EC" id="2.4.1.1" evidence="4"/>
<keyword evidence="5" id="KW-0328">Glycosyltransferase</keyword>
<keyword evidence="6" id="KW-0808">Transferase</keyword>
<evidence type="ECO:0000256" key="8">
    <source>
        <dbReference type="ARBA" id="ARBA00023277"/>
    </source>
</evidence>
<accession>A0A1B2EZD8</accession>
<dbReference type="InterPro" id="IPR000811">
    <property type="entry name" value="Glyco_trans_35"/>
</dbReference>
<dbReference type="SUPFAM" id="SSF53756">
    <property type="entry name" value="UDP-Glycosyltransferase/glycogen phosphorylase"/>
    <property type="match status" value="1"/>
</dbReference>
<reference evidence="10" key="1">
    <citation type="submission" date="2016-07" db="EMBL/GenBank/DDBJ databases">
        <title>Microvirga ossetica sp. nov. a new species of rhizobia isolated from root nodules of the legume species Vicia alpestris Steven originated from North Ossetia region in the Caucasus.</title>
        <authorList>
            <person name="Safronova V.I."/>
            <person name="Kuznetsova I.G."/>
            <person name="Sazanova A.L."/>
            <person name="Belimov A."/>
            <person name="Andronov E."/>
            <person name="Osledkin Y.S."/>
            <person name="Onishchuk O.P."/>
            <person name="Kurchak O.N."/>
            <person name="Shaposhnikov A.I."/>
            <person name="Willems A."/>
            <person name="Tikhonovich I.A."/>
        </authorList>
    </citation>
    <scope>NUCLEOTIDE SEQUENCE [LARGE SCALE GENOMIC DNA]</scope>
    <source>
        <strain evidence="10">V5/3M</strain>
        <plasmid evidence="10">unnamed4</plasmid>
    </source>
</reference>
<proteinExistence type="inferred from homology"/>
<dbReference type="GO" id="GO:0030170">
    <property type="term" value="F:pyridoxal phosphate binding"/>
    <property type="evidence" value="ECO:0007669"/>
    <property type="project" value="InterPro"/>
</dbReference>
<evidence type="ECO:0000256" key="7">
    <source>
        <dbReference type="ARBA" id="ARBA00022898"/>
    </source>
</evidence>
<dbReference type="PROSITE" id="PS00102">
    <property type="entry name" value="PHOSPHORYLASE"/>
    <property type="match status" value="1"/>
</dbReference>
<comment type="similarity">
    <text evidence="3">Belongs to the glycogen phosphorylase family.</text>
</comment>
<sequence length="564" mass="63831">MPTIQAYLPRTRIAYFSMEIGLRPEIHTYAGGLGILAGDVARSAADLELPMVFVTLASRQGYLRQEINEDGWQIDHPDPWDLSRWATPLGAMTAITIEGRSVWVRPWLYELNSPRDNRVPVILLDTDVEPNAPEDRSITDRLYGGNEIDRLKQEVVLGVGGESILRALGFAIETYHMNEGHAALLAVSLLRQHRRGRYEGTEELMRYNADAVRRQCVFTTHTPVEAGHDRFNYDDAMRVLGDFIELDQLKLLAGSDKLNMTHLALKLSGYINGVARRHAETARQLYPGYRIRSITNGVHPGRWVHPAMAELFDGIFPEWRYEPDELTRADQQSDAAVWTAHEQAKRELVEEIRSRTGRALDPSLPIIGFARRMTGYKRPELLFADTERLEAIHRRLPFQVVLAGKAHPRDDGGKASIQQILAHSRRAESPVVFLPGYEMELAAKLVAGSDVWLNTPLPPYEASGTSGMKAALNGVLNLSTLDGWWVEACEEGITGWAIDHYHGESAHGADSQALYNKLEHIVLPLYHQDRSRWTWMMKQAISRIGSRFNTQHMMRRYASEAYLR</sequence>
<evidence type="ECO:0000313" key="10">
    <source>
        <dbReference type="EMBL" id="ANY85350.1"/>
    </source>
</evidence>
<dbReference type="InterPro" id="IPR052182">
    <property type="entry name" value="Glycogen/Maltodextrin_Phosph"/>
</dbReference>
<comment type="catalytic activity">
    <reaction evidence="1">
        <text>[(1-&gt;4)-alpha-D-glucosyl](n) + phosphate = [(1-&gt;4)-alpha-D-glucosyl](n-1) + alpha-D-glucose 1-phosphate</text>
        <dbReference type="Rhea" id="RHEA:41732"/>
        <dbReference type="Rhea" id="RHEA-COMP:9584"/>
        <dbReference type="Rhea" id="RHEA-COMP:9586"/>
        <dbReference type="ChEBI" id="CHEBI:15444"/>
        <dbReference type="ChEBI" id="CHEBI:43474"/>
        <dbReference type="ChEBI" id="CHEBI:58601"/>
        <dbReference type="EC" id="2.4.1.1"/>
    </reaction>
</comment>
<geneLocation type="plasmid" evidence="10">
    <name>unnamed4</name>
</geneLocation>
<dbReference type="InterPro" id="IPR011834">
    <property type="entry name" value="Agluc_phsphrylas"/>
</dbReference>
<protein>
    <recommendedName>
        <fullName evidence="4">glycogen phosphorylase</fullName>
        <ecNumber evidence="4">2.4.1.1</ecNumber>
    </recommendedName>
</protein>